<comment type="caution">
    <text evidence="1">The sequence shown here is derived from an EMBL/GenBank/DDBJ whole genome shotgun (WGS) entry which is preliminary data.</text>
</comment>
<gene>
    <name evidence="1" type="ORF">HYC85_021193</name>
</gene>
<dbReference type="EMBL" id="JACBKZ010000010">
    <property type="protein sequence ID" value="KAF5940026.1"/>
    <property type="molecule type" value="Genomic_DNA"/>
</dbReference>
<evidence type="ECO:0000313" key="1">
    <source>
        <dbReference type="EMBL" id="KAF5940026.1"/>
    </source>
</evidence>
<protein>
    <submittedName>
        <fullName evidence="1">Uncharacterized protein</fullName>
    </submittedName>
</protein>
<proteinExistence type="predicted"/>
<name>A0A7J7GKT9_CAMSI</name>
<evidence type="ECO:0000313" key="2">
    <source>
        <dbReference type="Proteomes" id="UP000593564"/>
    </source>
</evidence>
<accession>A0A7J7GKT9</accession>
<keyword evidence="2" id="KW-1185">Reference proteome</keyword>
<dbReference type="AlphaFoldDB" id="A0A7J7GKT9"/>
<reference evidence="2" key="1">
    <citation type="journal article" date="2020" name="Nat. Commun.">
        <title>Genome assembly of wild tea tree DASZ reveals pedigree and selection history of tea varieties.</title>
        <authorList>
            <person name="Zhang W."/>
            <person name="Zhang Y."/>
            <person name="Qiu H."/>
            <person name="Guo Y."/>
            <person name="Wan H."/>
            <person name="Zhang X."/>
            <person name="Scossa F."/>
            <person name="Alseekh S."/>
            <person name="Zhang Q."/>
            <person name="Wang P."/>
            <person name="Xu L."/>
            <person name="Schmidt M.H."/>
            <person name="Jia X."/>
            <person name="Li D."/>
            <person name="Zhu A."/>
            <person name="Guo F."/>
            <person name="Chen W."/>
            <person name="Ni D."/>
            <person name="Usadel B."/>
            <person name="Fernie A.R."/>
            <person name="Wen W."/>
        </authorList>
    </citation>
    <scope>NUCLEOTIDE SEQUENCE [LARGE SCALE GENOMIC DNA]</scope>
    <source>
        <strain evidence="2">cv. G240</strain>
    </source>
</reference>
<dbReference type="Proteomes" id="UP000593564">
    <property type="component" value="Unassembled WGS sequence"/>
</dbReference>
<sequence length="68" mass="7278">MAAGNPLVSSGHLLMDSDNLMVIVYDLEPPFSVTSDNTPAIKYYSKCKCPSLVSTFVHPSLSATTSNN</sequence>
<organism evidence="1 2">
    <name type="scientific">Camellia sinensis</name>
    <name type="common">Tea plant</name>
    <name type="synonym">Thea sinensis</name>
    <dbReference type="NCBI Taxonomy" id="4442"/>
    <lineage>
        <taxon>Eukaryota</taxon>
        <taxon>Viridiplantae</taxon>
        <taxon>Streptophyta</taxon>
        <taxon>Embryophyta</taxon>
        <taxon>Tracheophyta</taxon>
        <taxon>Spermatophyta</taxon>
        <taxon>Magnoliopsida</taxon>
        <taxon>eudicotyledons</taxon>
        <taxon>Gunneridae</taxon>
        <taxon>Pentapetalae</taxon>
        <taxon>asterids</taxon>
        <taxon>Ericales</taxon>
        <taxon>Theaceae</taxon>
        <taxon>Camellia</taxon>
    </lineage>
</organism>
<reference evidence="1 2" key="2">
    <citation type="submission" date="2020-07" db="EMBL/GenBank/DDBJ databases">
        <title>Genome assembly of wild tea tree DASZ reveals pedigree and selection history of tea varieties.</title>
        <authorList>
            <person name="Zhang W."/>
        </authorList>
    </citation>
    <scope>NUCLEOTIDE SEQUENCE [LARGE SCALE GENOMIC DNA]</scope>
    <source>
        <strain evidence="2">cv. G240</strain>
        <tissue evidence="1">Leaf</tissue>
    </source>
</reference>